<organism evidence="2 3">
    <name type="scientific">Liparis tanakae</name>
    <name type="common">Tanaka's snailfish</name>
    <dbReference type="NCBI Taxonomy" id="230148"/>
    <lineage>
        <taxon>Eukaryota</taxon>
        <taxon>Metazoa</taxon>
        <taxon>Chordata</taxon>
        <taxon>Craniata</taxon>
        <taxon>Vertebrata</taxon>
        <taxon>Euteleostomi</taxon>
        <taxon>Actinopterygii</taxon>
        <taxon>Neopterygii</taxon>
        <taxon>Teleostei</taxon>
        <taxon>Neoteleostei</taxon>
        <taxon>Acanthomorphata</taxon>
        <taxon>Eupercaria</taxon>
        <taxon>Perciformes</taxon>
        <taxon>Cottioidei</taxon>
        <taxon>Cottales</taxon>
        <taxon>Liparidae</taxon>
        <taxon>Liparis</taxon>
    </lineage>
</organism>
<name>A0A4Z2JAG3_9TELE</name>
<reference evidence="2 3" key="1">
    <citation type="submission" date="2019-03" db="EMBL/GenBank/DDBJ databases">
        <title>First draft genome of Liparis tanakae, snailfish: a comprehensive survey of snailfish specific genes.</title>
        <authorList>
            <person name="Kim W."/>
            <person name="Song I."/>
            <person name="Jeong J.-H."/>
            <person name="Kim D."/>
            <person name="Kim S."/>
            <person name="Ryu S."/>
            <person name="Song J.Y."/>
            <person name="Lee S.K."/>
        </authorList>
    </citation>
    <scope>NUCLEOTIDE SEQUENCE [LARGE SCALE GENOMIC DNA]</scope>
    <source>
        <tissue evidence="2">Muscle</tissue>
    </source>
</reference>
<keyword evidence="3" id="KW-1185">Reference proteome</keyword>
<accession>A0A4Z2JAG3</accession>
<evidence type="ECO:0000313" key="3">
    <source>
        <dbReference type="Proteomes" id="UP000314294"/>
    </source>
</evidence>
<dbReference type="AlphaFoldDB" id="A0A4Z2JAG3"/>
<feature type="compositionally biased region" description="Low complexity" evidence="1">
    <location>
        <begin position="131"/>
        <end position="141"/>
    </location>
</feature>
<sequence length="151" mass="15713">MLHTQRAGALGGGKQPIHRQQRQSGVPSPQGWLNPLNPSTFKQKAEEDGRGVEGVGVVGKVPEHILGTCNQAGRTLSSPHALNTPHHTPHSAACRPQPRIAAAGELTSKPSFTPIDSPETPPRHQPDTSTAGGCKAAACGADRSTRSSGAR</sequence>
<dbReference type="Proteomes" id="UP000314294">
    <property type="component" value="Unassembled WGS sequence"/>
</dbReference>
<evidence type="ECO:0000256" key="1">
    <source>
        <dbReference type="SAM" id="MobiDB-lite"/>
    </source>
</evidence>
<feature type="region of interest" description="Disordered" evidence="1">
    <location>
        <begin position="1"/>
        <end position="56"/>
    </location>
</feature>
<protein>
    <submittedName>
        <fullName evidence="2">Uncharacterized protein</fullName>
    </submittedName>
</protein>
<dbReference type="EMBL" id="SRLO01000011">
    <property type="protein sequence ID" value="TNN87209.1"/>
    <property type="molecule type" value="Genomic_DNA"/>
</dbReference>
<proteinExistence type="predicted"/>
<gene>
    <name evidence="2" type="ORF">EYF80_002411</name>
</gene>
<feature type="region of interest" description="Disordered" evidence="1">
    <location>
        <begin position="76"/>
        <end position="151"/>
    </location>
</feature>
<evidence type="ECO:0000313" key="2">
    <source>
        <dbReference type="EMBL" id="TNN87209.1"/>
    </source>
</evidence>
<comment type="caution">
    <text evidence="2">The sequence shown here is derived from an EMBL/GenBank/DDBJ whole genome shotgun (WGS) entry which is preliminary data.</text>
</comment>